<feature type="region of interest" description="Disordered" evidence="1">
    <location>
        <begin position="24"/>
        <end position="67"/>
    </location>
</feature>
<evidence type="ECO:0000256" key="1">
    <source>
        <dbReference type="SAM" id="MobiDB-lite"/>
    </source>
</evidence>
<gene>
    <name evidence="2" type="ORF">BaRGS_00023777</name>
</gene>
<organism evidence="2 3">
    <name type="scientific">Batillaria attramentaria</name>
    <dbReference type="NCBI Taxonomy" id="370345"/>
    <lineage>
        <taxon>Eukaryota</taxon>
        <taxon>Metazoa</taxon>
        <taxon>Spiralia</taxon>
        <taxon>Lophotrochozoa</taxon>
        <taxon>Mollusca</taxon>
        <taxon>Gastropoda</taxon>
        <taxon>Caenogastropoda</taxon>
        <taxon>Sorbeoconcha</taxon>
        <taxon>Cerithioidea</taxon>
        <taxon>Batillariidae</taxon>
        <taxon>Batillaria</taxon>
    </lineage>
</organism>
<dbReference type="Proteomes" id="UP001519460">
    <property type="component" value="Unassembled WGS sequence"/>
</dbReference>
<sequence>MINPPLSLSTLDSLSVFVLTDLNPRSSREHGYPPRMRSISPSWGVHGKAPSCPDSPPPPGNEREAVGPSPLGWLLIYKFSARSSFNTAQPRSL</sequence>
<reference evidence="2 3" key="1">
    <citation type="journal article" date="2023" name="Sci. Data">
        <title>Genome assembly of the Korean intertidal mud-creeper Batillaria attramentaria.</title>
        <authorList>
            <person name="Patra A.K."/>
            <person name="Ho P.T."/>
            <person name="Jun S."/>
            <person name="Lee S.J."/>
            <person name="Kim Y."/>
            <person name="Won Y.J."/>
        </authorList>
    </citation>
    <scope>NUCLEOTIDE SEQUENCE [LARGE SCALE GENOMIC DNA]</scope>
    <source>
        <strain evidence="2">Wonlab-2016</strain>
    </source>
</reference>
<evidence type="ECO:0000313" key="2">
    <source>
        <dbReference type="EMBL" id="KAK7484999.1"/>
    </source>
</evidence>
<keyword evidence="3" id="KW-1185">Reference proteome</keyword>
<name>A0ABD0KCW0_9CAEN</name>
<proteinExistence type="predicted"/>
<evidence type="ECO:0000313" key="3">
    <source>
        <dbReference type="Proteomes" id="UP001519460"/>
    </source>
</evidence>
<dbReference type="AlphaFoldDB" id="A0ABD0KCW0"/>
<dbReference type="EMBL" id="JACVVK020000201">
    <property type="protein sequence ID" value="KAK7484999.1"/>
    <property type="molecule type" value="Genomic_DNA"/>
</dbReference>
<protein>
    <submittedName>
        <fullName evidence="2">Uncharacterized protein</fullName>
    </submittedName>
</protein>
<comment type="caution">
    <text evidence="2">The sequence shown here is derived from an EMBL/GenBank/DDBJ whole genome shotgun (WGS) entry which is preliminary data.</text>
</comment>
<accession>A0ABD0KCW0</accession>